<name>A0ABW3VSM3_9PSEU</name>
<evidence type="ECO:0000259" key="3">
    <source>
        <dbReference type="PROSITE" id="PS51186"/>
    </source>
</evidence>
<evidence type="ECO:0000256" key="2">
    <source>
        <dbReference type="ARBA" id="ARBA00023315"/>
    </source>
</evidence>
<evidence type="ECO:0000313" key="5">
    <source>
        <dbReference type="Proteomes" id="UP001597182"/>
    </source>
</evidence>
<comment type="caution">
    <text evidence="4">The sequence shown here is derived from an EMBL/GenBank/DDBJ whole genome shotgun (WGS) entry which is preliminary data.</text>
</comment>
<protein>
    <submittedName>
        <fullName evidence="4">GNAT family N-acetyltransferase</fullName>
        <ecNumber evidence="4">2.3.-.-</ecNumber>
    </submittedName>
</protein>
<keyword evidence="1 4" id="KW-0808">Transferase</keyword>
<keyword evidence="5" id="KW-1185">Reference proteome</keyword>
<dbReference type="PANTHER" id="PTHR10545">
    <property type="entry name" value="DIAMINE N-ACETYLTRANSFERASE"/>
    <property type="match status" value="1"/>
</dbReference>
<dbReference type="EC" id="2.3.-.-" evidence="4"/>
<dbReference type="InterPro" id="IPR051016">
    <property type="entry name" value="Diverse_Substrate_AcTransf"/>
</dbReference>
<reference evidence="5" key="1">
    <citation type="journal article" date="2019" name="Int. J. Syst. Evol. Microbiol.">
        <title>The Global Catalogue of Microorganisms (GCM) 10K type strain sequencing project: providing services to taxonomists for standard genome sequencing and annotation.</title>
        <authorList>
            <consortium name="The Broad Institute Genomics Platform"/>
            <consortium name="The Broad Institute Genome Sequencing Center for Infectious Disease"/>
            <person name="Wu L."/>
            <person name="Ma J."/>
        </authorList>
    </citation>
    <scope>NUCLEOTIDE SEQUENCE [LARGE SCALE GENOMIC DNA]</scope>
    <source>
        <strain evidence="5">CCUG 49018</strain>
    </source>
</reference>
<keyword evidence="2 4" id="KW-0012">Acyltransferase</keyword>
<gene>
    <name evidence="4" type="ORF">ACFQ34_28855</name>
</gene>
<dbReference type="RefSeq" id="WP_013677193.1">
    <property type="nucleotide sequence ID" value="NZ_BAABKS010000053.1"/>
</dbReference>
<evidence type="ECO:0000256" key="1">
    <source>
        <dbReference type="ARBA" id="ARBA00022679"/>
    </source>
</evidence>
<dbReference type="Pfam" id="PF00583">
    <property type="entry name" value="Acetyltransf_1"/>
    <property type="match status" value="1"/>
</dbReference>
<feature type="domain" description="N-acetyltransferase" evidence="3">
    <location>
        <begin position="9"/>
        <end position="165"/>
    </location>
</feature>
<proteinExistence type="predicted"/>
<evidence type="ECO:0000313" key="4">
    <source>
        <dbReference type="EMBL" id="MFD1237314.1"/>
    </source>
</evidence>
<dbReference type="GO" id="GO:0016746">
    <property type="term" value="F:acyltransferase activity"/>
    <property type="evidence" value="ECO:0007669"/>
    <property type="project" value="UniProtKB-KW"/>
</dbReference>
<dbReference type="InterPro" id="IPR000182">
    <property type="entry name" value="GNAT_dom"/>
</dbReference>
<dbReference type="PANTHER" id="PTHR10545:SF29">
    <property type="entry name" value="GH14572P-RELATED"/>
    <property type="match status" value="1"/>
</dbReference>
<sequence length="182" mass="19140">MPGVTTTDPRVRRIEPGDVDAVVGLVHELADYERAPESCHLTPGLLTDALFCPEPAVFGHVAEVDGEVVGCALWFLTFSTWEGVHGIHLEDLYVRPAHRGAGLGTALLAALAAECTARGFARLEWSVLDWNTPSIGFYEALGAVGLDEWTNFRLDGSALAALSALSGSSGRAGPAPTAGTAR</sequence>
<dbReference type="SUPFAM" id="SSF55729">
    <property type="entry name" value="Acyl-CoA N-acyltransferases (Nat)"/>
    <property type="match status" value="1"/>
</dbReference>
<dbReference type="EMBL" id="JBHTMB010000281">
    <property type="protein sequence ID" value="MFD1237314.1"/>
    <property type="molecule type" value="Genomic_DNA"/>
</dbReference>
<dbReference type="Proteomes" id="UP001597182">
    <property type="component" value="Unassembled WGS sequence"/>
</dbReference>
<dbReference type="InterPro" id="IPR016181">
    <property type="entry name" value="Acyl_CoA_acyltransferase"/>
</dbReference>
<dbReference type="Gene3D" id="3.40.630.30">
    <property type="match status" value="1"/>
</dbReference>
<organism evidence="4 5">
    <name type="scientific">Pseudonocardia benzenivorans</name>
    <dbReference type="NCBI Taxonomy" id="228005"/>
    <lineage>
        <taxon>Bacteria</taxon>
        <taxon>Bacillati</taxon>
        <taxon>Actinomycetota</taxon>
        <taxon>Actinomycetes</taxon>
        <taxon>Pseudonocardiales</taxon>
        <taxon>Pseudonocardiaceae</taxon>
        <taxon>Pseudonocardia</taxon>
    </lineage>
</organism>
<accession>A0ABW3VSM3</accession>
<dbReference type="PROSITE" id="PS51186">
    <property type="entry name" value="GNAT"/>
    <property type="match status" value="1"/>
</dbReference>